<dbReference type="Pfam" id="PF00781">
    <property type="entry name" value="DAGK_cat"/>
    <property type="match status" value="1"/>
</dbReference>
<dbReference type="InterPro" id="IPR016064">
    <property type="entry name" value="NAD/diacylglycerol_kinase_sf"/>
</dbReference>
<dbReference type="InterPro" id="IPR045540">
    <property type="entry name" value="YegS/DAGK_C"/>
</dbReference>
<dbReference type="InterPro" id="IPR005218">
    <property type="entry name" value="Diacylglycerol/lipid_kinase"/>
</dbReference>
<accession>A0ABU6IXF1</accession>
<dbReference type="Gene3D" id="3.40.50.10330">
    <property type="entry name" value="Probable inorganic polyphosphate/atp-NAD kinase, domain 1"/>
    <property type="match status" value="1"/>
</dbReference>
<keyword evidence="3" id="KW-0444">Lipid biosynthesis</keyword>
<keyword evidence="8" id="KW-0067">ATP-binding</keyword>
<dbReference type="SUPFAM" id="SSF111331">
    <property type="entry name" value="NAD kinase/diacylglycerol kinase-like"/>
    <property type="match status" value="1"/>
</dbReference>
<dbReference type="EMBL" id="JAYMFH010000003">
    <property type="protein sequence ID" value="MEC4294527.1"/>
    <property type="molecule type" value="Genomic_DNA"/>
</dbReference>
<dbReference type="PANTHER" id="PTHR12358:SF106">
    <property type="entry name" value="LIPID KINASE YEGS"/>
    <property type="match status" value="1"/>
</dbReference>
<keyword evidence="10" id="KW-0443">Lipid metabolism</keyword>
<keyword evidence="4" id="KW-0808">Transferase</keyword>
<evidence type="ECO:0000256" key="6">
    <source>
        <dbReference type="ARBA" id="ARBA00022741"/>
    </source>
</evidence>
<evidence type="ECO:0000256" key="8">
    <source>
        <dbReference type="ARBA" id="ARBA00022840"/>
    </source>
</evidence>
<organism evidence="14 15">
    <name type="scientific">Adlercreutzia shanghongiae</name>
    <dbReference type="NCBI Taxonomy" id="3111773"/>
    <lineage>
        <taxon>Bacteria</taxon>
        <taxon>Bacillati</taxon>
        <taxon>Actinomycetota</taxon>
        <taxon>Coriobacteriia</taxon>
        <taxon>Eggerthellales</taxon>
        <taxon>Eggerthellaceae</taxon>
        <taxon>Adlercreutzia</taxon>
    </lineage>
</organism>
<evidence type="ECO:0000313" key="14">
    <source>
        <dbReference type="EMBL" id="MEC4294527.1"/>
    </source>
</evidence>
<evidence type="ECO:0000256" key="9">
    <source>
        <dbReference type="ARBA" id="ARBA00022842"/>
    </source>
</evidence>
<evidence type="ECO:0000313" key="15">
    <source>
        <dbReference type="Proteomes" id="UP001343724"/>
    </source>
</evidence>
<feature type="domain" description="DAGKc" evidence="13">
    <location>
        <begin position="5"/>
        <end position="140"/>
    </location>
</feature>
<keyword evidence="12" id="KW-1208">Phospholipid metabolism</keyword>
<name>A0ABU6IXF1_9ACTN</name>
<sequence>MVPSIEEGRIVLIANPVSKSGRGAVAASEAARLFRERVGEERFELLTTARPLHGEELARDLPDDVGCVIALGGDGLVNEVVNGLMARKREDRPALAVIPVGSGNDYAETLGMAYAVPTAVTEILRFQTKRADVGRVNGRYFAETLSFGLDAAIALDTVDRRQKSGRAGTMLYLESAVDQLFKHLRLYDFKMNVLAAEPGCAPHPEQDEAYLVAVQVGPTYGGHFRITPKARFDDGLFDICWATPELAPMRALALLLRARGGKHTGSSHIHFRRAQRLVLDFEEEPPAQMDGEKVSGTHFVIDCVPDALTVVVGQR</sequence>
<comment type="caution">
    <text evidence="14">The sequence shown here is derived from an EMBL/GenBank/DDBJ whole genome shotgun (WGS) entry which is preliminary data.</text>
</comment>
<keyword evidence="11" id="KW-0594">Phospholipid biosynthesis</keyword>
<dbReference type="GO" id="GO:0016301">
    <property type="term" value="F:kinase activity"/>
    <property type="evidence" value="ECO:0007669"/>
    <property type="project" value="UniProtKB-KW"/>
</dbReference>
<gene>
    <name evidence="14" type="ORF">VJ920_04320</name>
</gene>
<keyword evidence="6" id="KW-0547">Nucleotide-binding</keyword>
<evidence type="ECO:0000256" key="12">
    <source>
        <dbReference type="ARBA" id="ARBA00023264"/>
    </source>
</evidence>
<evidence type="ECO:0000256" key="11">
    <source>
        <dbReference type="ARBA" id="ARBA00023209"/>
    </source>
</evidence>
<keyword evidence="5" id="KW-0479">Metal-binding</keyword>
<dbReference type="InterPro" id="IPR050187">
    <property type="entry name" value="Lipid_Phosphate_FormReg"/>
</dbReference>
<comment type="cofactor">
    <cofactor evidence="1">
        <name>Mg(2+)</name>
        <dbReference type="ChEBI" id="CHEBI:18420"/>
    </cofactor>
</comment>
<evidence type="ECO:0000256" key="7">
    <source>
        <dbReference type="ARBA" id="ARBA00022777"/>
    </source>
</evidence>
<keyword evidence="15" id="KW-1185">Reference proteome</keyword>
<evidence type="ECO:0000256" key="4">
    <source>
        <dbReference type="ARBA" id="ARBA00022679"/>
    </source>
</evidence>
<keyword evidence="7 14" id="KW-0418">Kinase</keyword>
<dbReference type="PROSITE" id="PS50146">
    <property type="entry name" value="DAGK"/>
    <property type="match status" value="1"/>
</dbReference>
<comment type="similarity">
    <text evidence="2">Belongs to the diacylglycerol/lipid kinase family.</text>
</comment>
<protein>
    <submittedName>
        <fullName evidence="14">YegS/Rv2252/BmrU family lipid kinase</fullName>
    </submittedName>
</protein>
<evidence type="ECO:0000256" key="5">
    <source>
        <dbReference type="ARBA" id="ARBA00022723"/>
    </source>
</evidence>
<dbReference type="SMART" id="SM00046">
    <property type="entry name" value="DAGKc"/>
    <property type="match status" value="1"/>
</dbReference>
<keyword evidence="9" id="KW-0460">Magnesium</keyword>
<reference evidence="14 15" key="1">
    <citation type="submission" date="2024-01" db="EMBL/GenBank/DDBJ databases">
        <title>novel species in genus Adlercreutzia.</title>
        <authorList>
            <person name="Liu X."/>
        </authorList>
    </citation>
    <scope>NUCLEOTIDE SEQUENCE [LARGE SCALE GENOMIC DNA]</scope>
    <source>
        <strain evidence="14 15">R22</strain>
    </source>
</reference>
<evidence type="ECO:0000256" key="3">
    <source>
        <dbReference type="ARBA" id="ARBA00022516"/>
    </source>
</evidence>
<proteinExistence type="inferred from homology"/>
<evidence type="ECO:0000256" key="10">
    <source>
        <dbReference type="ARBA" id="ARBA00023098"/>
    </source>
</evidence>
<dbReference type="Proteomes" id="UP001343724">
    <property type="component" value="Unassembled WGS sequence"/>
</dbReference>
<dbReference type="PANTHER" id="PTHR12358">
    <property type="entry name" value="SPHINGOSINE KINASE"/>
    <property type="match status" value="1"/>
</dbReference>
<dbReference type="InterPro" id="IPR017438">
    <property type="entry name" value="ATP-NAD_kinase_N"/>
</dbReference>
<dbReference type="Pfam" id="PF19279">
    <property type="entry name" value="YegS_C"/>
    <property type="match status" value="1"/>
</dbReference>
<evidence type="ECO:0000256" key="2">
    <source>
        <dbReference type="ARBA" id="ARBA00005983"/>
    </source>
</evidence>
<evidence type="ECO:0000259" key="13">
    <source>
        <dbReference type="PROSITE" id="PS50146"/>
    </source>
</evidence>
<dbReference type="InterPro" id="IPR001206">
    <property type="entry name" value="Diacylglycerol_kinase_cat_dom"/>
</dbReference>
<evidence type="ECO:0000256" key="1">
    <source>
        <dbReference type="ARBA" id="ARBA00001946"/>
    </source>
</evidence>
<dbReference type="Gene3D" id="2.60.200.40">
    <property type="match status" value="1"/>
</dbReference>
<dbReference type="RefSeq" id="WP_326454486.1">
    <property type="nucleotide sequence ID" value="NZ_JAYMFH010000003.1"/>
</dbReference>
<dbReference type="NCBIfam" id="TIGR00147">
    <property type="entry name" value="YegS/Rv2252/BmrU family lipid kinase"/>
    <property type="match status" value="1"/>
</dbReference>